<name>A0A1X1T636_9MYCO</name>
<dbReference type="Pfam" id="PF00440">
    <property type="entry name" value="TetR_N"/>
    <property type="match status" value="1"/>
</dbReference>
<dbReference type="GO" id="GO:0003700">
    <property type="term" value="F:DNA-binding transcription factor activity"/>
    <property type="evidence" value="ECO:0007669"/>
    <property type="project" value="TreeGrafter"/>
</dbReference>
<reference evidence="4 5" key="1">
    <citation type="journal article" date="2019" name="Emerg. Microbes Infect.">
        <title>Comprehensive subspecies identification of 175 nontuberculous mycobacteria species based on 7547 genomic profiles.</title>
        <authorList>
            <person name="Matsumoto Y."/>
            <person name="Kinjo T."/>
            <person name="Motooka D."/>
            <person name="Nabeya D."/>
            <person name="Jung N."/>
            <person name="Uechi K."/>
            <person name="Horii T."/>
            <person name="Iida T."/>
            <person name="Fujita J."/>
            <person name="Nakamura S."/>
        </authorList>
    </citation>
    <scope>NUCLEOTIDE SEQUENCE [LARGE SCALE GENOMIC DNA]</scope>
    <source>
        <strain evidence="4 5">JCM 14738</strain>
    </source>
</reference>
<evidence type="ECO:0000313" key="4">
    <source>
        <dbReference type="EMBL" id="BBZ42460.1"/>
    </source>
</evidence>
<dbReference type="AlphaFoldDB" id="A0A1X1T636"/>
<organism evidence="4 5">
    <name type="scientific">Mycobacterium conspicuum</name>
    <dbReference type="NCBI Taxonomy" id="44010"/>
    <lineage>
        <taxon>Bacteria</taxon>
        <taxon>Bacillati</taxon>
        <taxon>Actinomycetota</taxon>
        <taxon>Actinomycetes</taxon>
        <taxon>Mycobacteriales</taxon>
        <taxon>Mycobacteriaceae</taxon>
        <taxon>Mycobacterium</taxon>
    </lineage>
</organism>
<dbReference type="InterPro" id="IPR001647">
    <property type="entry name" value="HTH_TetR"/>
</dbReference>
<dbReference type="InterPro" id="IPR036271">
    <property type="entry name" value="Tet_transcr_reg_TetR-rel_C_sf"/>
</dbReference>
<proteinExistence type="predicted"/>
<accession>A0A1X1T636</accession>
<dbReference type="SUPFAM" id="SSF48498">
    <property type="entry name" value="Tetracyclin repressor-like, C-terminal domain"/>
    <property type="match status" value="1"/>
</dbReference>
<evidence type="ECO:0000313" key="5">
    <source>
        <dbReference type="Proteomes" id="UP000467385"/>
    </source>
</evidence>
<keyword evidence="1" id="KW-0805">Transcription regulation</keyword>
<dbReference type="PROSITE" id="PS50977">
    <property type="entry name" value="HTH_TETR_2"/>
    <property type="match status" value="1"/>
</dbReference>
<dbReference type="PRINTS" id="PR00455">
    <property type="entry name" value="HTHTETR"/>
</dbReference>
<dbReference type="Gene3D" id="1.10.357.10">
    <property type="entry name" value="Tetracycline Repressor, domain 2"/>
    <property type="match status" value="1"/>
</dbReference>
<dbReference type="PANTHER" id="PTHR30055:SF234">
    <property type="entry name" value="HTH-TYPE TRANSCRIPTIONAL REGULATOR BETI"/>
    <property type="match status" value="1"/>
</dbReference>
<dbReference type="Pfam" id="PF21351">
    <property type="entry name" value="TetR_C_41"/>
    <property type="match status" value="1"/>
</dbReference>
<dbReference type="InterPro" id="IPR050109">
    <property type="entry name" value="HTH-type_TetR-like_transc_reg"/>
</dbReference>
<keyword evidence="5" id="KW-1185">Reference proteome</keyword>
<evidence type="ECO:0000256" key="1">
    <source>
        <dbReference type="ARBA" id="ARBA00023015"/>
    </source>
</evidence>
<dbReference type="EMBL" id="AP022613">
    <property type="protein sequence ID" value="BBZ42460.1"/>
    <property type="molecule type" value="Genomic_DNA"/>
</dbReference>
<dbReference type="InterPro" id="IPR049484">
    <property type="entry name" value="Rv0078-like_C"/>
</dbReference>
<evidence type="ECO:0000256" key="3">
    <source>
        <dbReference type="ARBA" id="ARBA00023163"/>
    </source>
</evidence>
<keyword evidence="2" id="KW-0238">DNA-binding</keyword>
<protein>
    <submittedName>
        <fullName evidence="4">TetR family transcriptional regulator</fullName>
    </submittedName>
</protein>
<dbReference type="Proteomes" id="UP000467385">
    <property type="component" value="Chromosome"/>
</dbReference>
<sequence length="205" mass="22347">MEIKRRTQEERSAATRDALISAARRLWGLRGYAEVGTPEIAKEAGVTRGAMYHQFADKATLFSEVVETVEQDVMARMAGMVASSGAKTPADAIRAAVDAWLEVSADPEVRQLILLDGPSVLGWPAFRDVAQRYSLGMTEQLLTEAIRAGQLARQPTRPLAHVLIGALDEAAMVIATADDPKRTRRETRQVLHRLIDGMLGAKAKA</sequence>
<dbReference type="GO" id="GO:0000976">
    <property type="term" value="F:transcription cis-regulatory region binding"/>
    <property type="evidence" value="ECO:0007669"/>
    <property type="project" value="TreeGrafter"/>
</dbReference>
<dbReference type="SUPFAM" id="SSF46689">
    <property type="entry name" value="Homeodomain-like"/>
    <property type="match status" value="1"/>
</dbReference>
<gene>
    <name evidence="4" type="ORF">MCNS_55230</name>
</gene>
<dbReference type="OrthoDB" id="9805134at2"/>
<evidence type="ECO:0000256" key="2">
    <source>
        <dbReference type="ARBA" id="ARBA00023125"/>
    </source>
</evidence>
<keyword evidence="3" id="KW-0804">Transcription</keyword>
<dbReference type="RefSeq" id="WP_085233994.1">
    <property type="nucleotide sequence ID" value="NZ_AP022613.1"/>
</dbReference>
<dbReference type="PANTHER" id="PTHR30055">
    <property type="entry name" value="HTH-TYPE TRANSCRIPTIONAL REGULATOR RUTR"/>
    <property type="match status" value="1"/>
</dbReference>
<dbReference type="InterPro" id="IPR009057">
    <property type="entry name" value="Homeodomain-like_sf"/>
</dbReference>
<dbReference type="STRING" id="44010.AWC00_17590"/>